<proteinExistence type="predicted"/>
<gene>
    <name evidence="2" type="ORF">SAMN04489793_2832</name>
</gene>
<protein>
    <submittedName>
        <fullName evidence="2">Glycine betaine/proline transport system substrate-binding protein</fullName>
    </submittedName>
</protein>
<keyword evidence="1" id="KW-0472">Membrane</keyword>
<feature type="transmembrane region" description="Helical" evidence="1">
    <location>
        <begin position="189"/>
        <end position="216"/>
    </location>
</feature>
<evidence type="ECO:0000313" key="2">
    <source>
        <dbReference type="EMBL" id="SEC65675.1"/>
    </source>
</evidence>
<dbReference type="RefSeq" id="WP_068741766.1">
    <property type="nucleotide sequence ID" value="NZ_FNSA01000003.1"/>
</dbReference>
<reference evidence="3" key="1">
    <citation type="submission" date="2016-10" db="EMBL/GenBank/DDBJ databases">
        <authorList>
            <person name="Varghese N."/>
            <person name="Submissions S."/>
        </authorList>
    </citation>
    <scope>NUCLEOTIDE SEQUENCE [LARGE SCALE GENOMIC DNA]</scope>
    <source>
        <strain evidence="3">DSM 44234</strain>
    </source>
</reference>
<dbReference type="STRING" id="57704.SAMN04489793_2832"/>
<feature type="transmembrane region" description="Helical" evidence="1">
    <location>
        <begin position="228"/>
        <end position="249"/>
    </location>
</feature>
<feature type="transmembrane region" description="Helical" evidence="1">
    <location>
        <begin position="284"/>
        <end position="302"/>
    </location>
</feature>
<dbReference type="SUPFAM" id="SSF103481">
    <property type="entry name" value="Multidrug resistance efflux transporter EmrE"/>
    <property type="match status" value="1"/>
</dbReference>
<evidence type="ECO:0000256" key="1">
    <source>
        <dbReference type="SAM" id="Phobius"/>
    </source>
</evidence>
<evidence type="ECO:0000313" key="3">
    <source>
        <dbReference type="Proteomes" id="UP000182241"/>
    </source>
</evidence>
<feature type="transmembrane region" description="Helical" evidence="1">
    <location>
        <begin position="63"/>
        <end position="85"/>
    </location>
</feature>
<sequence>MPAAAAVAVAFWALKPIFITLVGDRAGFTELYLASAFAAAGASSLIAMRYRQAALTLIRAGRPAVRGAASAATSGLALALWYYGFYRALFTAPKVDATVIAFLWPLIAAVAVPLLSTAPVRRLTRLQWALVLVSFGGAVAVAAGGSGEAGGGFSPGIAWAFAAAVGSGIYLPFALNATAAFDRILHSKLLATFFAVSIANGVSLLAVAAGLTVTGYRLDFARFDGRVLGISVLIGVGTYVVAELAWTWAFRESQSLALTSLPYFSPAVSVLLLFAFFGEPVRPAALGDLVVILGASLVLHVIDGRAPAGDTGA</sequence>
<keyword evidence="1" id="KW-1133">Transmembrane helix</keyword>
<keyword evidence="1" id="KW-0812">Transmembrane</keyword>
<feature type="transmembrane region" description="Helical" evidence="1">
    <location>
        <begin position="32"/>
        <end position="51"/>
    </location>
</feature>
<dbReference type="AlphaFoldDB" id="A0A1H4UAK7"/>
<keyword evidence="3" id="KW-1185">Reference proteome</keyword>
<dbReference type="Proteomes" id="UP000182241">
    <property type="component" value="Unassembled WGS sequence"/>
</dbReference>
<feature type="transmembrane region" description="Helical" evidence="1">
    <location>
        <begin position="128"/>
        <end position="145"/>
    </location>
</feature>
<feature type="transmembrane region" description="Helical" evidence="1">
    <location>
        <begin position="97"/>
        <end position="116"/>
    </location>
</feature>
<dbReference type="OrthoDB" id="9787902at2"/>
<organism evidence="2 3">
    <name type="scientific">Tsukamurella tyrosinosolvens</name>
    <dbReference type="NCBI Taxonomy" id="57704"/>
    <lineage>
        <taxon>Bacteria</taxon>
        <taxon>Bacillati</taxon>
        <taxon>Actinomycetota</taxon>
        <taxon>Actinomycetes</taxon>
        <taxon>Mycobacteriales</taxon>
        <taxon>Tsukamurellaceae</taxon>
        <taxon>Tsukamurella</taxon>
    </lineage>
</organism>
<name>A0A1H4UAK7_TSUTY</name>
<dbReference type="InterPro" id="IPR037185">
    <property type="entry name" value="EmrE-like"/>
</dbReference>
<dbReference type="EMBL" id="FNSA01000003">
    <property type="protein sequence ID" value="SEC65675.1"/>
    <property type="molecule type" value="Genomic_DNA"/>
</dbReference>
<feature type="transmembrane region" description="Helical" evidence="1">
    <location>
        <begin position="261"/>
        <end position="278"/>
    </location>
</feature>
<accession>A0A1H4UAK7</accession>
<feature type="transmembrane region" description="Helical" evidence="1">
    <location>
        <begin position="157"/>
        <end position="177"/>
    </location>
</feature>